<evidence type="ECO:0000256" key="1">
    <source>
        <dbReference type="ARBA" id="ARBA00038101"/>
    </source>
</evidence>
<feature type="non-terminal residue" evidence="2">
    <location>
        <position position="1"/>
    </location>
</feature>
<dbReference type="SMART" id="SM00671">
    <property type="entry name" value="SEL1"/>
    <property type="match status" value="3"/>
</dbReference>
<dbReference type="Gene3D" id="1.25.40.10">
    <property type="entry name" value="Tetratricopeptide repeat domain"/>
    <property type="match status" value="1"/>
</dbReference>
<dbReference type="OrthoDB" id="272077at2759"/>
<dbReference type="InterPro" id="IPR006597">
    <property type="entry name" value="Sel1-like"/>
</dbReference>
<dbReference type="KEGG" id="aaf:AURANDRAFT_14641"/>
<dbReference type="EMBL" id="GL833159">
    <property type="protein sequence ID" value="EGB03863.1"/>
    <property type="molecule type" value="Genomic_DNA"/>
</dbReference>
<dbReference type="InterPro" id="IPR011990">
    <property type="entry name" value="TPR-like_helical_dom_sf"/>
</dbReference>
<dbReference type="RefSeq" id="XP_009041415.1">
    <property type="nucleotide sequence ID" value="XM_009043167.1"/>
</dbReference>
<dbReference type="InterPro" id="IPR050767">
    <property type="entry name" value="Sel1_AlgK"/>
</dbReference>
<dbReference type="AlphaFoldDB" id="F0YM03"/>
<organism evidence="3">
    <name type="scientific">Aureococcus anophagefferens</name>
    <name type="common">Harmful bloom alga</name>
    <dbReference type="NCBI Taxonomy" id="44056"/>
    <lineage>
        <taxon>Eukaryota</taxon>
        <taxon>Sar</taxon>
        <taxon>Stramenopiles</taxon>
        <taxon>Ochrophyta</taxon>
        <taxon>Pelagophyceae</taxon>
        <taxon>Pelagomonadales</taxon>
        <taxon>Pelagomonadaceae</taxon>
        <taxon>Aureococcus</taxon>
    </lineage>
</organism>
<dbReference type="PANTHER" id="PTHR11102:SF160">
    <property type="entry name" value="ERAD-ASSOCIATED E3 UBIQUITIN-PROTEIN LIGASE COMPONENT HRD3"/>
    <property type="match status" value="1"/>
</dbReference>
<accession>F0YM03</accession>
<keyword evidence="3" id="KW-1185">Reference proteome</keyword>
<dbReference type="Pfam" id="PF08238">
    <property type="entry name" value="Sel1"/>
    <property type="match status" value="4"/>
</dbReference>
<dbReference type="SUPFAM" id="SSF81901">
    <property type="entry name" value="HCP-like"/>
    <property type="match status" value="1"/>
</dbReference>
<proteinExistence type="inferred from homology"/>
<sequence length="158" mass="17174">KKAAKLYKRAVELGDTEAMTCLAALFFAGNGVKLDAKKGEQLLRIAADRGYAIAQCNLGTRLYDDADAMYSEIRNEFASKGTNVNKLEASAKLALVSKKHEEAFRFYMLAARQGLTQAECYVATSFIRGSGVKQDILEGKRWLARAAAKGDEGAIATL</sequence>
<dbReference type="PANTHER" id="PTHR11102">
    <property type="entry name" value="SEL-1-LIKE PROTEIN"/>
    <property type="match status" value="1"/>
</dbReference>
<protein>
    <recommendedName>
        <fullName evidence="4">Sel1 repeat family protein</fullName>
    </recommendedName>
</protein>
<reference evidence="2 3" key="1">
    <citation type="journal article" date="2011" name="Proc. Natl. Acad. Sci. U.S.A.">
        <title>Niche of harmful alga Aureococcus anophagefferens revealed through ecogenomics.</title>
        <authorList>
            <person name="Gobler C.J."/>
            <person name="Berry D.L."/>
            <person name="Dyhrman S.T."/>
            <person name="Wilhelm S.W."/>
            <person name="Salamov A."/>
            <person name="Lobanov A.V."/>
            <person name="Zhang Y."/>
            <person name="Collier J.L."/>
            <person name="Wurch L.L."/>
            <person name="Kustka A.B."/>
            <person name="Dill B.D."/>
            <person name="Shah M."/>
            <person name="VerBerkmoes N.C."/>
            <person name="Kuo A."/>
            <person name="Terry A."/>
            <person name="Pangilinan J."/>
            <person name="Lindquist E.A."/>
            <person name="Lucas S."/>
            <person name="Paulsen I.T."/>
            <person name="Hattenrath-Lehmann T.K."/>
            <person name="Talmage S.C."/>
            <person name="Walker E.A."/>
            <person name="Koch F."/>
            <person name="Burson A.M."/>
            <person name="Marcoval M.A."/>
            <person name="Tang Y.Z."/>
            <person name="Lecleir G.R."/>
            <person name="Coyne K.J."/>
            <person name="Berg G.M."/>
            <person name="Bertrand E.M."/>
            <person name="Saito M.A."/>
            <person name="Gladyshev V.N."/>
            <person name="Grigoriev I.V."/>
        </authorList>
    </citation>
    <scope>NUCLEOTIDE SEQUENCE [LARGE SCALE GENOMIC DNA]</scope>
    <source>
        <strain evidence="3">CCMP 1984</strain>
    </source>
</reference>
<name>F0YM03_AURAN</name>
<gene>
    <name evidence="2" type="ORF">AURANDRAFT_14641</name>
</gene>
<evidence type="ECO:0000313" key="2">
    <source>
        <dbReference type="EMBL" id="EGB03863.1"/>
    </source>
</evidence>
<dbReference type="Proteomes" id="UP000002729">
    <property type="component" value="Unassembled WGS sequence"/>
</dbReference>
<feature type="non-terminal residue" evidence="2">
    <location>
        <position position="158"/>
    </location>
</feature>
<evidence type="ECO:0000313" key="3">
    <source>
        <dbReference type="Proteomes" id="UP000002729"/>
    </source>
</evidence>
<evidence type="ECO:0008006" key="4">
    <source>
        <dbReference type="Google" id="ProtNLM"/>
    </source>
</evidence>
<dbReference type="InParanoid" id="F0YM03"/>
<comment type="similarity">
    <text evidence="1">Belongs to the sel-1 family.</text>
</comment>
<dbReference type="GeneID" id="20218417"/>